<dbReference type="AlphaFoldDB" id="A0A7K1SR41"/>
<evidence type="ECO:0000313" key="2">
    <source>
        <dbReference type="Proteomes" id="UP000436006"/>
    </source>
</evidence>
<evidence type="ECO:0000313" key="1">
    <source>
        <dbReference type="EMBL" id="MVM36249.1"/>
    </source>
</evidence>
<dbReference type="InterPro" id="IPR050708">
    <property type="entry name" value="T6SS_VgrG/RHS"/>
</dbReference>
<keyword evidence="2" id="KW-1185">Reference proteome</keyword>
<protein>
    <recommendedName>
        <fullName evidence="3">RHS repeat protein</fullName>
    </recommendedName>
</protein>
<accession>A0A7K1SR41</accession>
<reference evidence="1 2" key="1">
    <citation type="submission" date="2019-12" db="EMBL/GenBank/DDBJ databases">
        <title>Spirosoma sp. HMF4905 genome sequencing and assembly.</title>
        <authorList>
            <person name="Kang H."/>
            <person name="Cha I."/>
            <person name="Kim H."/>
            <person name="Joh K."/>
        </authorList>
    </citation>
    <scope>NUCLEOTIDE SEQUENCE [LARGE SCALE GENOMIC DNA]</scope>
    <source>
        <strain evidence="1 2">HMF4905</strain>
    </source>
</reference>
<dbReference type="PANTHER" id="PTHR32305">
    <property type="match status" value="1"/>
</dbReference>
<sequence length="335" mass="37411">MKNNSNPWLSTAKPSFPVKLLSGGLLAAFISALGLGLSSCDPQPPGLKPTEPLPIELQVSAKPDSLFTLPDGLDFSVISKVGQGPTGTLIRWNLLNSPGSNYTAYTYDPQSRLIGTCEHTSFGYDELRLVLCQGANIAQVYTGIDRHNGAVSPKTIDGIGYVSKYEYDALNRLGQVLIYEKVGNAFKLNHTIQYEYNGTGQLQLTRHTSGMAFSAIMSYPGLYPVEVSYWENGDSYQTELYTPNQPPSKSTKRVFYNQVSNPRSSLHLWPQNVLMAHYPIGLGTNSPDYENVQYRYGYDTKGRLSRMQQRSVIDRSDSHTQWTDWSYQEEFVYAP</sequence>
<proteinExistence type="predicted"/>
<dbReference type="Proteomes" id="UP000436006">
    <property type="component" value="Unassembled WGS sequence"/>
</dbReference>
<dbReference type="EMBL" id="WPIN01000035">
    <property type="protein sequence ID" value="MVM36249.1"/>
    <property type="molecule type" value="Genomic_DNA"/>
</dbReference>
<evidence type="ECO:0008006" key="3">
    <source>
        <dbReference type="Google" id="ProtNLM"/>
    </source>
</evidence>
<name>A0A7K1SR41_9BACT</name>
<comment type="caution">
    <text evidence="1">The sequence shown here is derived from an EMBL/GenBank/DDBJ whole genome shotgun (WGS) entry which is preliminary data.</text>
</comment>
<organism evidence="1 2">
    <name type="scientific">Spirosoma arboris</name>
    <dbReference type="NCBI Taxonomy" id="2682092"/>
    <lineage>
        <taxon>Bacteria</taxon>
        <taxon>Pseudomonadati</taxon>
        <taxon>Bacteroidota</taxon>
        <taxon>Cytophagia</taxon>
        <taxon>Cytophagales</taxon>
        <taxon>Cytophagaceae</taxon>
        <taxon>Spirosoma</taxon>
    </lineage>
</organism>
<dbReference type="RefSeq" id="WP_157591047.1">
    <property type="nucleotide sequence ID" value="NZ_WPIN01000035.1"/>
</dbReference>
<dbReference type="Gene3D" id="2.180.10.10">
    <property type="entry name" value="RHS repeat-associated core"/>
    <property type="match status" value="1"/>
</dbReference>
<gene>
    <name evidence="1" type="ORF">GO755_39935</name>
</gene>
<dbReference type="PANTHER" id="PTHR32305:SF15">
    <property type="entry name" value="PROTEIN RHSA-RELATED"/>
    <property type="match status" value="1"/>
</dbReference>